<dbReference type="AlphaFoldDB" id="E8V3I1"/>
<evidence type="ECO:0000256" key="1">
    <source>
        <dbReference type="SAM" id="SignalP"/>
    </source>
</evidence>
<dbReference type="InterPro" id="IPR011040">
    <property type="entry name" value="Sialidase"/>
</dbReference>
<dbReference type="Gene3D" id="2.120.10.10">
    <property type="match status" value="1"/>
</dbReference>
<dbReference type="Proteomes" id="UP000006844">
    <property type="component" value="Chromosome"/>
</dbReference>
<dbReference type="PANTHER" id="PTHR43752">
    <property type="entry name" value="BNR/ASP-BOX REPEAT FAMILY PROTEIN"/>
    <property type="match status" value="1"/>
</dbReference>
<dbReference type="CDD" id="cd15482">
    <property type="entry name" value="Sialidase_non-viral"/>
    <property type="match status" value="1"/>
</dbReference>
<evidence type="ECO:0000313" key="4">
    <source>
        <dbReference type="Proteomes" id="UP000006844"/>
    </source>
</evidence>
<dbReference type="InterPro" id="IPR036278">
    <property type="entry name" value="Sialidase_sf"/>
</dbReference>
<organism evidence="3 4">
    <name type="scientific">Terriglobus saanensis (strain ATCC BAA-1853 / DSM 23119 / SP1PR4)</name>
    <dbReference type="NCBI Taxonomy" id="401053"/>
    <lineage>
        <taxon>Bacteria</taxon>
        <taxon>Pseudomonadati</taxon>
        <taxon>Acidobacteriota</taxon>
        <taxon>Terriglobia</taxon>
        <taxon>Terriglobales</taxon>
        <taxon>Acidobacteriaceae</taxon>
        <taxon>Terriglobus</taxon>
    </lineage>
</organism>
<feature type="domain" description="Sialidase" evidence="2">
    <location>
        <begin position="71"/>
        <end position="378"/>
    </location>
</feature>
<dbReference type="SUPFAM" id="SSF50939">
    <property type="entry name" value="Sialidases"/>
    <property type="match status" value="1"/>
</dbReference>
<accession>E8V3I1</accession>
<dbReference type="RefSeq" id="WP_013569327.1">
    <property type="nucleotide sequence ID" value="NC_014963.1"/>
</dbReference>
<feature type="signal peptide" evidence="1">
    <location>
        <begin position="1"/>
        <end position="30"/>
    </location>
</feature>
<dbReference type="OrthoDB" id="41724at2"/>
<dbReference type="eggNOG" id="COG4692">
    <property type="taxonomic scope" value="Bacteria"/>
</dbReference>
<sequence>MIYTTFSVRSCHLLLSAGLLVNCIGFSARAQTVASYTFRPSAGLTAGSRSALLPTLFSSSHAANLLLLRNGDILCFSFSGTREGDSNVAIVVSRLPKGSQTWEPAVLVDREEGKSYQNPVPIEDAHGRIWLYNTSQSANKGQADSQVLKVYSDDGAKTWSKPEVVFDKAGSYLRQPTVMGENGELLLPIYYSTSSGITNGADTNYSVVDVSKDAGKTWRECRVTGSNGLVQMSIVKLRPKSYVAFFRSRYADFIYRSTSTNGCEWTAPTKTVLPNNNASIQATLLKDGHIAIAFDNTQGKSPEKLAAHEPQTGPRAPLSVALSSDAGLTWTSVRDLEIPDAAVRASVVNSPGVGDTIQFPGEEEYSYPSILQNPSGQILVAYTYRRVAIKAVLFDESWIRQGNTVGVYKPAR</sequence>
<dbReference type="EMBL" id="CP002467">
    <property type="protein sequence ID" value="ADV83594.1"/>
    <property type="molecule type" value="Genomic_DNA"/>
</dbReference>
<keyword evidence="1" id="KW-0732">Signal</keyword>
<gene>
    <name evidence="3" type="ordered locus">AciPR4_2821</name>
</gene>
<feature type="chain" id="PRO_5003229140" description="Sialidase domain-containing protein" evidence="1">
    <location>
        <begin position="31"/>
        <end position="412"/>
    </location>
</feature>
<reference evidence="3 4" key="1">
    <citation type="journal article" date="2012" name="Stand. Genomic Sci.">
        <title>Complete genome sequence of Terriglobus saanensis type strain SP1PR4(T), an Acidobacteria from tundra soil.</title>
        <authorList>
            <person name="Rawat S.R."/>
            <person name="Mannisto M.K."/>
            <person name="Starovoytov V."/>
            <person name="Goodwin L."/>
            <person name="Nolan M."/>
            <person name="Hauser L."/>
            <person name="Land M."/>
            <person name="Davenport K.W."/>
            <person name="Woyke T."/>
            <person name="Haggblom M.M."/>
        </authorList>
    </citation>
    <scope>NUCLEOTIDE SEQUENCE</scope>
    <source>
        <strain evidence="4">ATCC BAA-1853 / DSM 23119 / SP1PR4</strain>
    </source>
</reference>
<evidence type="ECO:0000259" key="2">
    <source>
        <dbReference type="Pfam" id="PF13088"/>
    </source>
</evidence>
<evidence type="ECO:0000313" key="3">
    <source>
        <dbReference type="EMBL" id="ADV83594.1"/>
    </source>
</evidence>
<dbReference type="STRING" id="401053.AciPR4_2821"/>
<proteinExistence type="predicted"/>
<keyword evidence="4" id="KW-1185">Reference proteome</keyword>
<protein>
    <recommendedName>
        <fullName evidence="2">Sialidase domain-containing protein</fullName>
    </recommendedName>
</protein>
<name>E8V3I1_TERSS</name>
<dbReference type="HOGENOM" id="CLU_007128_0_0_0"/>
<dbReference type="Pfam" id="PF13088">
    <property type="entry name" value="BNR_2"/>
    <property type="match status" value="1"/>
</dbReference>
<dbReference type="PANTHER" id="PTHR43752:SF2">
    <property type="entry name" value="BNR_ASP-BOX REPEAT FAMILY PROTEIN"/>
    <property type="match status" value="1"/>
</dbReference>
<dbReference type="KEGG" id="tsa:AciPR4_2821"/>